<dbReference type="InterPro" id="IPR000073">
    <property type="entry name" value="AB_hydrolase_1"/>
</dbReference>
<keyword evidence="1" id="KW-0732">Signal</keyword>
<evidence type="ECO:0000313" key="3">
    <source>
        <dbReference type="EMBL" id="WZJ22974.1"/>
    </source>
</evidence>
<dbReference type="Proteomes" id="UP001479520">
    <property type="component" value="Chromosome"/>
</dbReference>
<keyword evidence="4" id="KW-1185">Reference proteome</keyword>
<accession>A0ABZ2XMB6</accession>
<feature type="signal peptide" evidence="1">
    <location>
        <begin position="1"/>
        <end position="22"/>
    </location>
</feature>
<organism evidence="3 4">
    <name type="scientific">Azonexus hydrophilus</name>
    <dbReference type="NCBI Taxonomy" id="418702"/>
    <lineage>
        <taxon>Bacteria</taxon>
        <taxon>Pseudomonadati</taxon>
        <taxon>Pseudomonadota</taxon>
        <taxon>Betaproteobacteria</taxon>
        <taxon>Rhodocyclales</taxon>
        <taxon>Azonexaceae</taxon>
        <taxon>Azonexus</taxon>
    </lineage>
</organism>
<feature type="chain" id="PRO_5046252971" evidence="1">
    <location>
        <begin position="23"/>
        <end position="213"/>
    </location>
</feature>
<sequence>MFRKWMAVMGCVLSFGAASLQAQEESVIKHGEMNVSVMTMGAGEHVVIALHGGGGTDRRFFFSGNGGEMGQALAAAGFRVIAPSWAGQAGAGFNEVAALVAHARETGATKISLMGHSRGGELAANYARSQDDGVFNTVIQFASVDDRGLPMTQTKKLFAYNKNDRWAAWQPKAFTQSAEPKVQIELGGRGHPVSDLIKEKADLVEDVVGLLKQ</sequence>
<dbReference type="RefSeq" id="WP_081700292.1">
    <property type="nucleotide sequence ID" value="NZ_CALFBA010000030.1"/>
</dbReference>
<evidence type="ECO:0000313" key="4">
    <source>
        <dbReference type="Proteomes" id="UP001479520"/>
    </source>
</evidence>
<evidence type="ECO:0000256" key="1">
    <source>
        <dbReference type="SAM" id="SignalP"/>
    </source>
</evidence>
<name>A0ABZ2XMB6_9RHOO</name>
<gene>
    <name evidence="3" type="ORF">AADV58_07450</name>
</gene>
<dbReference type="EMBL" id="CP151406">
    <property type="protein sequence ID" value="WZJ22974.1"/>
    <property type="molecule type" value="Genomic_DNA"/>
</dbReference>
<reference evidence="3 4" key="1">
    <citation type="submission" date="2024-04" db="EMBL/GenBank/DDBJ databases">
        <title>Dissimilatory iodate-reducing microorganisms contribute to the enrichment of iodine in groundwater.</title>
        <authorList>
            <person name="Jiang Z."/>
        </authorList>
    </citation>
    <scope>NUCLEOTIDE SEQUENCE [LARGE SCALE GENOMIC DNA]</scope>
    <source>
        <strain evidence="3 4">NCP973</strain>
    </source>
</reference>
<dbReference type="GO" id="GO:0016787">
    <property type="term" value="F:hydrolase activity"/>
    <property type="evidence" value="ECO:0007669"/>
    <property type="project" value="UniProtKB-KW"/>
</dbReference>
<dbReference type="InterPro" id="IPR029058">
    <property type="entry name" value="AB_hydrolase_fold"/>
</dbReference>
<feature type="domain" description="AB hydrolase-1" evidence="2">
    <location>
        <begin position="47"/>
        <end position="138"/>
    </location>
</feature>
<proteinExistence type="predicted"/>
<protein>
    <submittedName>
        <fullName evidence="3">Alpha/beta fold hydrolase</fullName>
    </submittedName>
</protein>
<dbReference type="SUPFAM" id="SSF53474">
    <property type="entry name" value="alpha/beta-Hydrolases"/>
    <property type="match status" value="1"/>
</dbReference>
<evidence type="ECO:0000259" key="2">
    <source>
        <dbReference type="Pfam" id="PF12697"/>
    </source>
</evidence>
<dbReference type="Gene3D" id="3.40.50.1820">
    <property type="entry name" value="alpha/beta hydrolase"/>
    <property type="match status" value="1"/>
</dbReference>
<dbReference type="Pfam" id="PF12697">
    <property type="entry name" value="Abhydrolase_6"/>
    <property type="match status" value="1"/>
</dbReference>
<keyword evidence="3" id="KW-0378">Hydrolase</keyword>